<feature type="transmembrane region" description="Helical" evidence="5">
    <location>
        <begin position="164"/>
        <end position="187"/>
    </location>
</feature>
<evidence type="ECO:0000313" key="7">
    <source>
        <dbReference type="EMBL" id="CCH45073.1"/>
    </source>
</evidence>
<dbReference type="PANTHER" id="PTHR23502">
    <property type="entry name" value="MAJOR FACILITATOR SUPERFAMILY"/>
    <property type="match status" value="1"/>
</dbReference>
<reference evidence="7 8" key="1">
    <citation type="journal article" date="2012" name="Eukaryot. Cell">
        <title>Draft genome sequence of Wickerhamomyces ciferrii NRRL Y-1031 F-60-10.</title>
        <authorList>
            <person name="Schneider J."/>
            <person name="Andrea H."/>
            <person name="Blom J."/>
            <person name="Jaenicke S."/>
            <person name="Ruckert C."/>
            <person name="Schorsch C."/>
            <person name="Szczepanowski R."/>
            <person name="Farwick M."/>
            <person name="Goesmann A."/>
            <person name="Puhler A."/>
            <person name="Schaffer S."/>
            <person name="Tauch A."/>
            <person name="Kohler T."/>
            <person name="Brinkrolf K."/>
        </authorList>
    </citation>
    <scope>NUCLEOTIDE SEQUENCE [LARGE SCALE GENOMIC DNA]</scope>
    <source>
        <strain evidence="8">ATCC 14091 / BCRC 22168 / CBS 111 / JCM 3599 / NBRC 0793 / NRRL Y-1031 F-60-10</strain>
    </source>
</reference>
<feature type="transmembrane region" description="Helical" evidence="5">
    <location>
        <begin position="458"/>
        <end position="480"/>
    </location>
</feature>
<dbReference type="Proteomes" id="UP000009328">
    <property type="component" value="Unassembled WGS sequence"/>
</dbReference>
<evidence type="ECO:0000313" key="8">
    <source>
        <dbReference type="Proteomes" id="UP000009328"/>
    </source>
</evidence>
<protein>
    <submittedName>
        <fullName evidence="7">Membrane protein</fullName>
    </submittedName>
</protein>
<dbReference type="HOGENOM" id="CLU_008455_13_0_1"/>
<feature type="transmembrane region" description="Helical" evidence="5">
    <location>
        <begin position="341"/>
        <end position="365"/>
    </location>
</feature>
<feature type="transmembrane region" description="Helical" evidence="5">
    <location>
        <begin position="385"/>
        <end position="406"/>
    </location>
</feature>
<sequence>MGLGIKEPITFDGEITGTFKLLSSSNDSNNNSEDESTFKKTKNGIILNPQPHDNPNDPLNWSILKRDVALLVLGWHCFVGGGQSSLLAAGLTQLGDEFNESSSTLAYLVGGFMLSMGFGAIFASPTAILIGKRFVYIFGIILFLAGSIWGALAQSFGSMMGARVLMGIGISPVESLPSATIAEIYFAHERAYRIGIYTLLLLGGKNLVPMFSAFVFQKLDRHWLFWIITIISGINLILHFLFVPETFWSRAPIPNKRSLNETKAARNALLQQRLSNEALYDDPEHNSQLKELESELTSHETTNNYQTALHKKKSYLNGLNLFSGIHSKTKWWKVFLRPFGLFLYPHICFGALLYAFAVVWLIMISEVISEIFTNPPYGYSKLSVGLFYISPFIGGSLGSAVAGKLSDIMVRYLVKKNNGIYEPELRLLMVLPSVLATCIGLIGFGWSSEVNHVWTGPIILFGVLAFGSSLASTTSITFAVDSYKMFASETLVTLNATKNIFGFLFSLFNNEFNHKEGYKHGFVVYGCIEIFIGLFAIPLYIYGKRIRKWTDEKGLMRSLYDKNSEHVD</sequence>
<name>K0KV79_WICCF</name>
<keyword evidence="2 5" id="KW-0812">Transmembrane</keyword>
<feature type="transmembrane region" description="Helical" evidence="5">
    <location>
        <begin position="194"/>
        <end position="217"/>
    </location>
</feature>
<dbReference type="InParanoid" id="K0KV79"/>
<dbReference type="AlphaFoldDB" id="K0KV79"/>
<dbReference type="Gene3D" id="1.20.1250.20">
    <property type="entry name" value="MFS general substrate transporter like domains"/>
    <property type="match status" value="1"/>
</dbReference>
<dbReference type="GO" id="GO:0022857">
    <property type="term" value="F:transmembrane transporter activity"/>
    <property type="evidence" value="ECO:0007669"/>
    <property type="project" value="InterPro"/>
</dbReference>
<evidence type="ECO:0000256" key="5">
    <source>
        <dbReference type="SAM" id="Phobius"/>
    </source>
</evidence>
<dbReference type="PANTHER" id="PTHR23502:SF4">
    <property type="entry name" value="MAJOR FACILITATOR SUPERFAMILY (MFS) PROFILE DOMAIN-CONTAINING PROTEIN-RELATED"/>
    <property type="match status" value="1"/>
</dbReference>
<accession>K0KV79</accession>
<keyword evidence="8" id="KW-1185">Reference proteome</keyword>
<dbReference type="GO" id="GO:0005886">
    <property type="term" value="C:plasma membrane"/>
    <property type="evidence" value="ECO:0007669"/>
    <property type="project" value="TreeGrafter"/>
</dbReference>
<dbReference type="InterPro" id="IPR020846">
    <property type="entry name" value="MFS_dom"/>
</dbReference>
<organism evidence="7 8">
    <name type="scientific">Wickerhamomyces ciferrii (strain ATCC 14091 / BCRC 22168 / CBS 111 / JCM 3599 / NBRC 0793 / NRRL Y-1031 F-60-10)</name>
    <name type="common">Yeast</name>
    <name type="synonym">Pichia ciferrii</name>
    <dbReference type="NCBI Taxonomy" id="1206466"/>
    <lineage>
        <taxon>Eukaryota</taxon>
        <taxon>Fungi</taxon>
        <taxon>Dikarya</taxon>
        <taxon>Ascomycota</taxon>
        <taxon>Saccharomycotina</taxon>
        <taxon>Saccharomycetes</taxon>
        <taxon>Phaffomycetales</taxon>
        <taxon>Wickerhamomycetaceae</taxon>
        <taxon>Wickerhamomyces</taxon>
    </lineage>
</organism>
<dbReference type="EMBL" id="CAIF01000179">
    <property type="protein sequence ID" value="CCH45073.1"/>
    <property type="molecule type" value="Genomic_DNA"/>
</dbReference>
<evidence type="ECO:0000256" key="1">
    <source>
        <dbReference type="ARBA" id="ARBA00004141"/>
    </source>
</evidence>
<dbReference type="eggNOG" id="KOG0255">
    <property type="taxonomic scope" value="Eukaryota"/>
</dbReference>
<comment type="caution">
    <text evidence="7">The sequence shown here is derived from an EMBL/GenBank/DDBJ whole genome shotgun (WGS) entry which is preliminary data.</text>
</comment>
<dbReference type="InterPro" id="IPR011701">
    <property type="entry name" value="MFS"/>
</dbReference>
<feature type="transmembrane region" description="Helical" evidence="5">
    <location>
        <begin position="68"/>
        <end position="92"/>
    </location>
</feature>
<feature type="domain" description="Major facilitator superfamily (MFS) profile" evidence="6">
    <location>
        <begin position="69"/>
        <end position="544"/>
    </location>
</feature>
<feature type="transmembrane region" description="Helical" evidence="5">
    <location>
        <begin position="104"/>
        <end position="122"/>
    </location>
</feature>
<comment type="subcellular location">
    <subcellularLocation>
        <location evidence="1">Membrane</location>
        <topology evidence="1">Multi-pass membrane protein</topology>
    </subcellularLocation>
</comment>
<proteinExistence type="predicted"/>
<dbReference type="STRING" id="1206466.K0KV79"/>
<evidence type="ECO:0000256" key="3">
    <source>
        <dbReference type="ARBA" id="ARBA00022989"/>
    </source>
</evidence>
<feature type="transmembrane region" description="Helical" evidence="5">
    <location>
        <begin position="427"/>
        <end position="446"/>
    </location>
</feature>
<feature type="transmembrane region" description="Helical" evidence="5">
    <location>
        <begin position="134"/>
        <end position="152"/>
    </location>
</feature>
<feature type="transmembrane region" description="Helical" evidence="5">
    <location>
        <begin position="223"/>
        <end position="243"/>
    </location>
</feature>
<gene>
    <name evidence="7" type="ORF">BN7_4651</name>
</gene>
<feature type="transmembrane region" description="Helical" evidence="5">
    <location>
        <begin position="492"/>
        <end position="510"/>
    </location>
</feature>
<evidence type="ECO:0000256" key="2">
    <source>
        <dbReference type="ARBA" id="ARBA00022692"/>
    </source>
</evidence>
<dbReference type="SUPFAM" id="SSF103473">
    <property type="entry name" value="MFS general substrate transporter"/>
    <property type="match status" value="1"/>
</dbReference>
<dbReference type="PROSITE" id="PS50850">
    <property type="entry name" value="MFS"/>
    <property type="match status" value="1"/>
</dbReference>
<evidence type="ECO:0000256" key="4">
    <source>
        <dbReference type="ARBA" id="ARBA00023136"/>
    </source>
</evidence>
<evidence type="ECO:0000259" key="6">
    <source>
        <dbReference type="PROSITE" id="PS50850"/>
    </source>
</evidence>
<dbReference type="InterPro" id="IPR036259">
    <property type="entry name" value="MFS_trans_sf"/>
</dbReference>
<dbReference type="Pfam" id="PF07690">
    <property type="entry name" value="MFS_1"/>
    <property type="match status" value="1"/>
</dbReference>
<keyword evidence="4 5" id="KW-0472">Membrane</keyword>
<keyword evidence="3 5" id="KW-1133">Transmembrane helix</keyword>
<feature type="transmembrane region" description="Helical" evidence="5">
    <location>
        <begin position="522"/>
        <end position="543"/>
    </location>
</feature>